<dbReference type="GeneID" id="93356926"/>
<dbReference type="EMBL" id="JACHYA010000005">
    <property type="protein sequence ID" value="MBB3171805.1"/>
    <property type="molecule type" value="Genomic_DNA"/>
</dbReference>
<organism evidence="5 6">
    <name type="scientific">Parvibacter caecicola</name>
    <dbReference type="NCBI Taxonomy" id="747645"/>
    <lineage>
        <taxon>Bacteria</taxon>
        <taxon>Bacillati</taxon>
        <taxon>Actinomycetota</taxon>
        <taxon>Coriobacteriia</taxon>
        <taxon>Coriobacteriales</taxon>
        <taxon>Coriobacteriaceae</taxon>
        <taxon>Parvibacter</taxon>
    </lineage>
</organism>
<feature type="transmembrane region" description="Helical" evidence="3">
    <location>
        <begin position="614"/>
        <end position="639"/>
    </location>
</feature>
<evidence type="ECO:0000313" key="6">
    <source>
        <dbReference type="Proteomes" id="UP000530850"/>
    </source>
</evidence>
<dbReference type="PANTHER" id="PTHR37813:SF1">
    <property type="entry name" value="FELS-2 PROPHAGE PROTEIN"/>
    <property type="match status" value="1"/>
</dbReference>
<keyword evidence="3" id="KW-1133">Transmembrane helix</keyword>
<dbReference type="RefSeq" id="WP_161555309.1">
    <property type="nucleotide sequence ID" value="NZ_JACHYA010000005.1"/>
</dbReference>
<accession>A0A7W5D436</accession>
<proteinExistence type="predicted"/>
<dbReference type="Proteomes" id="UP000530850">
    <property type="component" value="Unassembled WGS sequence"/>
</dbReference>
<dbReference type="PANTHER" id="PTHR37813">
    <property type="entry name" value="FELS-2 PROPHAGE PROTEIN"/>
    <property type="match status" value="1"/>
</dbReference>
<dbReference type="InterPro" id="IPR010090">
    <property type="entry name" value="Phage_tape_meas"/>
</dbReference>
<dbReference type="Pfam" id="PF10145">
    <property type="entry name" value="PhageMin_Tail"/>
    <property type="match status" value="1"/>
</dbReference>
<evidence type="ECO:0000256" key="1">
    <source>
        <dbReference type="ARBA" id="ARBA00022612"/>
    </source>
</evidence>
<reference evidence="5 6" key="1">
    <citation type="submission" date="2020-08" db="EMBL/GenBank/DDBJ databases">
        <title>Sequencing the genomes of 1000 actinobacteria strains.</title>
        <authorList>
            <person name="Klenk H.-P."/>
        </authorList>
    </citation>
    <scope>NUCLEOTIDE SEQUENCE [LARGE SCALE GENOMIC DNA]</scope>
    <source>
        <strain evidence="5 6">DSM 22242</strain>
    </source>
</reference>
<evidence type="ECO:0000313" key="5">
    <source>
        <dbReference type="EMBL" id="MBB3171805.1"/>
    </source>
</evidence>
<evidence type="ECO:0000259" key="4">
    <source>
        <dbReference type="Pfam" id="PF10145"/>
    </source>
</evidence>
<dbReference type="NCBIfam" id="TIGR01760">
    <property type="entry name" value="tape_meas_TP901"/>
    <property type="match status" value="1"/>
</dbReference>
<keyword evidence="1" id="KW-1188">Viral release from host cell</keyword>
<keyword evidence="3" id="KW-0812">Transmembrane</keyword>
<evidence type="ECO:0000256" key="3">
    <source>
        <dbReference type="SAM" id="Phobius"/>
    </source>
</evidence>
<feature type="domain" description="Phage tail tape measure protein" evidence="4">
    <location>
        <begin position="203"/>
        <end position="395"/>
    </location>
</feature>
<comment type="caution">
    <text evidence="5">The sequence shown here is derived from an EMBL/GenBank/DDBJ whole genome shotgun (WGS) entry which is preliminary data.</text>
</comment>
<name>A0A7W5D436_9ACTN</name>
<keyword evidence="3" id="KW-0472">Membrane</keyword>
<sequence length="1451" mass="151364">MAITFRGLTLKLGVDTVDLDKGIRSAKQTMSGLPREIKKIESALKISPGNVKLLEAQQTSYRAAIKSTEEQLKLLKEAERQVAAGDVKMDDAQWAKLQGDIAKVEQALDGYRQALAESIVQQNLANSSFNQAGIKLEKFGEKIAPVGEKMDKVGSALTKTVTPAILAAGAASVAAAIEMDDSLTSVRKTVDGTEQQYMALKSAAIEFSKTNAVSASQILDIQALGAQLGYTIDELQLFGEVVSGLDIATNMSAEDAATELAQFANIMGMAHDKTKNYGSTIVALGNNFATTEADISHMAMRIAGAAKSIGLTEADVLGLSTALASMGIEAEAGGTAISTIMSSIDKAVAMNSDSLEAWASAANMSVGQFKAAWGQDAVGALSAVLVGMDSAVQSGGNMSKMLSDLGITSIRQTDTMKRLANNSEFLGRAVDTANQAWRENSALDAEVANRNNSLSAQFGMLKNRVSAIAESYGGPLCRAMLEVLDAAEPLINAIADGAEAFSDMSEDEQKAVLACVALSAAAGPLLKIFGTGVRNVSAIGKGMQSLAEFMARAKVAAVEQTAATKAQTAAANASAAAAKAQGAAAATSAAGTAAMGTASTGAAVGVGVLRTALMALPLVGIIAGVTAVVAGLGAFASGAMEAMSSTKRLTTESQRQADEVARLKSEYESAAAAQGENSDAAVRAKDAYEQANASFEESRQTLGKLVDECRGAVDSHGQLVDSLRDAEGEAASQAGAILNLAGSVADLLEVENRSDDQKAKLASMSRMLNDALGREAVAYDEVADSCDLTGDAVRNLAKAEADRVRGEAAMKRYNSLMEDSVSIDAQLARAQEELEAETRRCKETYGELFGVQVWTSQAQLDLEQQVADLTAAQSENADEMERALKLAQDMAAHDQALAQAVEAVKSGQMTAAEAAQAYGEGLEQAVTETEVAVQATAELAEESDEASKKVQKISEALSEYCSGSKYFSDAIRNAGWTVDELAQHLSDTGQEASDLTKAFEDLSSKTCNAFDEIEQKQDVSLDKMLQTLEHNRKATENWSQNLAALYEGAASESERRFIDYIAGMGPEYAGVLEDLKNDTTGKLAQLSAEYDAAGAAAGDALVTRMHLARENAATEAQGASDAVSMAIQSMAEKVGAEADAVEADLEDMGVSLEDLGSLSDEQLSAIVSSYDGSVQSVRKTLQSFVTENKRAGSDGPAAMAGGISGGRQKVTAAASGVASAAALEFAKLAGAGQTTGIAGAAAFGTGVGSKASYAGGKAKTVGNAVQDKLESVKKSAPLWGQHTTENYAGGIANSSSKSTLMSALGKVGEWVKSVLGHTIAKEGPLHEGGEGEIRWGRHSVENYAEGMLEALPAIRMASEKAAEEQKRAMSAALGVSDMAANATVRAESLESVRQTVQVTRDPQSDRAVQELAFQVQQMRRELPRVISDNTAAEVVLDDRAIGRFVKKEVGR</sequence>
<protein>
    <submittedName>
        <fullName evidence="5">TP901 family phage tail tape measure protein</fullName>
    </submittedName>
</protein>
<evidence type="ECO:0000256" key="2">
    <source>
        <dbReference type="SAM" id="Coils"/>
    </source>
</evidence>
<feature type="coiled-coil region" evidence="2">
    <location>
        <begin position="820"/>
        <end position="847"/>
    </location>
</feature>
<keyword evidence="2" id="KW-0175">Coiled coil</keyword>
<gene>
    <name evidence="5" type="ORF">FHR31_001631</name>
</gene>